<gene>
    <name evidence="1" type="ORF">CLUMA_CG018640</name>
</gene>
<organism evidence="1 2">
    <name type="scientific">Clunio marinus</name>
    <dbReference type="NCBI Taxonomy" id="568069"/>
    <lineage>
        <taxon>Eukaryota</taxon>
        <taxon>Metazoa</taxon>
        <taxon>Ecdysozoa</taxon>
        <taxon>Arthropoda</taxon>
        <taxon>Hexapoda</taxon>
        <taxon>Insecta</taxon>
        <taxon>Pterygota</taxon>
        <taxon>Neoptera</taxon>
        <taxon>Endopterygota</taxon>
        <taxon>Diptera</taxon>
        <taxon>Nematocera</taxon>
        <taxon>Chironomoidea</taxon>
        <taxon>Chironomidae</taxon>
        <taxon>Clunio</taxon>
    </lineage>
</organism>
<sequence>MIEQKRLSDNKAHSERLSTFVLLFTREQVICKMTDRKVLKFPRNVYICTFLHLLKGVTEAFMFL</sequence>
<protein>
    <submittedName>
        <fullName evidence="1">CLUMA_CG018640, isoform A</fullName>
    </submittedName>
</protein>
<evidence type="ECO:0000313" key="1">
    <source>
        <dbReference type="EMBL" id="CRL05485.1"/>
    </source>
</evidence>
<dbReference type="EMBL" id="CVRI01000064">
    <property type="protein sequence ID" value="CRL05485.1"/>
    <property type="molecule type" value="Genomic_DNA"/>
</dbReference>
<proteinExistence type="predicted"/>
<evidence type="ECO:0000313" key="2">
    <source>
        <dbReference type="Proteomes" id="UP000183832"/>
    </source>
</evidence>
<keyword evidence="2" id="KW-1185">Reference proteome</keyword>
<dbReference type="AlphaFoldDB" id="A0A1J1IZ48"/>
<name>A0A1J1IZ48_9DIPT</name>
<reference evidence="1 2" key="1">
    <citation type="submission" date="2015-04" db="EMBL/GenBank/DDBJ databases">
        <authorList>
            <person name="Syromyatnikov M.Y."/>
            <person name="Popov V.N."/>
        </authorList>
    </citation>
    <scope>NUCLEOTIDE SEQUENCE [LARGE SCALE GENOMIC DNA]</scope>
</reference>
<accession>A0A1J1IZ48</accession>
<dbReference type="Proteomes" id="UP000183832">
    <property type="component" value="Unassembled WGS sequence"/>
</dbReference>